<accession>A0A8J5S474</accession>
<dbReference type="Proteomes" id="UP000729402">
    <property type="component" value="Unassembled WGS sequence"/>
</dbReference>
<evidence type="ECO:0000313" key="3">
    <source>
        <dbReference type="Proteomes" id="UP000729402"/>
    </source>
</evidence>
<keyword evidence="3" id="KW-1185">Reference proteome</keyword>
<protein>
    <submittedName>
        <fullName evidence="2">Uncharacterized protein</fullName>
    </submittedName>
</protein>
<dbReference type="AlphaFoldDB" id="A0A8J5S474"/>
<reference evidence="2" key="2">
    <citation type="submission" date="2021-02" db="EMBL/GenBank/DDBJ databases">
        <authorList>
            <person name="Kimball J.A."/>
            <person name="Haas M.W."/>
            <person name="Macchietto M."/>
            <person name="Kono T."/>
            <person name="Duquette J."/>
            <person name="Shao M."/>
        </authorList>
    </citation>
    <scope>NUCLEOTIDE SEQUENCE</scope>
    <source>
        <tissue evidence="2">Fresh leaf tissue</tissue>
    </source>
</reference>
<evidence type="ECO:0000256" key="1">
    <source>
        <dbReference type="SAM" id="MobiDB-lite"/>
    </source>
</evidence>
<proteinExistence type="predicted"/>
<sequence>MAGETSVTSEAGMKGFEDGAGAEPAKLRRQAVGASEAAHVAIDGGGAVGGDDDGANYGGTRAVGEEGERR</sequence>
<evidence type="ECO:0000313" key="2">
    <source>
        <dbReference type="EMBL" id="KAG8060404.1"/>
    </source>
</evidence>
<comment type="caution">
    <text evidence="2">The sequence shown here is derived from an EMBL/GenBank/DDBJ whole genome shotgun (WGS) entry which is preliminary data.</text>
</comment>
<name>A0A8J5S474_ZIZPA</name>
<gene>
    <name evidence="2" type="ORF">GUJ93_ZPchr0002g23488</name>
</gene>
<organism evidence="2 3">
    <name type="scientific">Zizania palustris</name>
    <name type="common">Northern wild rice</name>
    <dbReference type="NCBI Taxonomy" id="103762"/>
    <lineage>
        <taxon>Eukaryota</taxon>
        <taxon>Viridiplantae</taxon>
        <taxon>Streptophyta</taxon>
        <taxon>Embryophyta</taxon>
        <taxon>Tracheophyta</taxon>
        <taxon>Spermatophyta</taxon>
        <taxon>Magnoliopsida</taxon>
        <taxon>Liliopsida</taxon>
        <taxon>Poales</taxon>
        <taxon>Poaceae</taxon>
        <taxon>BOP clade</taxon>
        <taxon>Oryzoideae</taxon>
        <taxon>Oryzeae</taxon>
        <taxon>Zizaniinae</taxon>
        <taxon>Zizania</taxon>
    </lineage>
</organism>
<feature type="region of interest" description="Disordered" evidence="1">
    <location>
        <begin position="1"/>
        <end position="70"/>
    </location>
</feature>
<dbReference type="EMBL" id="JAAALK010000287">
    <property type="protein sequence ID" value="KAG8060404.1"/>
    <property type="molecule type" value="Genomic_DNA"/>
</dbReference>
<reference evidence="2" key="1">
    <citation type="journal article" date="2021" name="bioRxiv">
        <title>Whole Genome Assembly and Annotation of Northern Wild Rice, Zizania palustris L., Supports a Whole Genome Duplication in the Zizania Genus.</title>
        <authorList>
            <person name="Haas M."/>
            <person name="Kono T."/>
            <person name="Macchietto M."/>
            <person name="Millas R."/>
            <person name="McGilp L."/>
            <person name="Shao M."/>
            <person name="Duquette J."/>
            <person name="Hirsch C.N."/>
            <person name="Kimball J."/>
        </authorList>
    </citation>
    <scope>NUCLEOTIDE SEQUENCE</scope>
    <source>
        <tissue evidence="2">Fresh leaf tissue</tissue>
    </source>
</reference>